<dbReference type="Proteomes" id="UP000078348">
    <property type="component" value="Unassembled WGS sequence"/>
</dbReference>
<evidence type="ECO:0000256" key="2">
    <source>
        <dbReference type="SAM" id="Phobius"/>
    </source>
</evidence>
<comment type="caution">
    <text evidence="3">The sequence shown here is derived from an EMBL/GenBank/DDBJ whole genome shotgun (WGS) entry which is preliminary data.</text>
</comment>
<keyword evidence="2" id="KW-1133">Transmembrane helix</keyword>
<protein>
    <submittedName>
        <fullName evidence="3">Metallophosphoesterase</fullName>
    </submittedName>
</protein>
<dbReference type="Pfam" id="PF05345">
    <property type="entry name" value="He_PIG"/>
    <property type="match status" value="2"/>
</dbReference>
<dbReference type="OrthoDB" id="10433743at2759"/>
<dbReference type="CDD" id="cd00033">
    <property type="entry name" value="CCP"/>
    <property type="match status" value="1"/>
</dbReference>
<name>A0A196S7C4_BLAHN</name>
<sequence>MIVNFSMYTPVEKASTWKFSNTAEGNWYAANYDDSQWIPYTHGVSTPTTSGTQYFRKTFTGISDLAAYEVRFNYRAGIVAYLNGVEIYRKNMAPGAVTSDTYATGQFNTAMFRGVVRSAAEVSGSTVTLAVELHAVEGEPMTSVDFDAWVSVYAQSVAAQNCYAFPYETTMSSADGSNPANAHDWAYISSYMINPWAGEEGRLTFGMTSTVIPAANAIMWYPSTRDDGGALSYRVGGSNTLEAVTDYTTISYMYNQAYAQKMWTIAPMYFSATAYQYYRMYFLDAGEKIEVPEVYLGVCGFSVPTALTLSDYSLDGATNVDSLETVATTLGAYNCSLVGTLPAGLIFNANACSVSGVATEPMEQTSFTMVCHGLQDIQAVFTVTITTCNSPVMEIERVYGESNPTKETFKVIDLTTNEAIVNVQPGTSQVAEGTMKVRICAIHPRYEVDLSENEAYWERNSYVNVYTVVGTDQREPVLKARFDNQYLNLPTSYYVSMQRPVEHKTNWYYLMGSLPANWYDSSVTGFTEGQYGQYPASTNHIQVYKKTFSVASLANGGAFSLGIAYRFGCVVYMNGHEVFRNHLPAGAITASTTAEGAYESLMYRFVSLPYRTIASEDAPSVEYLKEGSNTIAIALIGLNPAASSASTFDAVLRTMGDDSISRVMDAEFVNGGFSPRFPDEAFNGYYSDSVYESSGADMFMEVKFKDDRREWISSAAIQGDYYTFNYFVKGFRLRARNSAEEEWTTLLEADDLKWWAYNIYRFDNFTRLNSAVSWRVNNLYLAADRISTSIPDLSYQGTLEGYKDIELAEVYPSSDKYMQFSVAPALPTGMSIDPSSGIIMGTPRELQSGQVVISARKLSGETTSFSMSVNIVDCDGDRHLITVTVRTDGYPKEMEYKLLQGRGLEGEVIKHKSNLQQRQTLVYEDNCLVNGLYTFVGMDVKGDGWSDPAGYMMSIDQGELRFDMNLVPVMAPPSLAQNTFSSYLPFQINFSQWKTTTSRSQATEGWNNIGFDDSQWEQKPAAEIGETTEKVLYVRKVFNIPNLDDFQVLNVRVKYLDGLVVYFNGKRVARFNMPDTYEYDTPALQAHDPEVFSKFGFVLSLSGAVVGDNVIAFEMHRAEDVSTAVPFAFDASGVFGVETCSPLVYSVVNVNSTKPYQGLPQNLFDLYTVTFMRFTREIGSFVSWELETMDNAVFNGFGIFNNVKVRDVFSSLYGYTVNQDEVEVALINDPEFKKVTRYEFATSVGLMGFHSFRYELNAIPRDVPNYAAFSLLYCKASGIMCPGIDQYPSVSEGQISPALCDYGFTGYAYRNCTDGQLGEVGLEHCTYLFPEELAYESVIFPFVRDTQVSTGVPTFKNIITEFYIAGDVALPQGLALNTVTGEISGMPKNITEGSLVYTIVGKNPVGAASTTISISVRIGSCMADGMFPKTDIDTEVIYECKTGGSYIGTQKRLCTLGEKDGVWSKTTGFCMSIVALIVIIVVVMIIIVVVVLILVKVSKKKGAVRGVKGKATKATKTKTTV</sequence>
<dbReference type="Gene3D" id="2.60.120.260">
    <property type="entry name" value="Galactose-binding domain-like"/>
    <property type="match status" value="2"/>
</dbReference>
<keyword evidence="4" id="KW-1185">Reference proteome</keyword>
<keyword evidence="1" id="KW-1015">Disulfide bond</keyword>
<dbReference type="InterPro" id="IPR000436">
    <property type="entry name" value="Sushi_SCR_CCP_dom"/>
</dbReference>
<gene>
    <name evidence="3" type="ORF">AV274_5397</name>
</gene>
<evidence type="ECO:0000313" key="3">
    <source>
        <dbReference type="EMBL" id="OAO12938.1"/>
    </source>
</evidence>
<evidence type="ECO:0000256" key="1">
    <source>
        <dbReference type="ARBA" id="ARBA00023157"/>
    </source>
</evidence>
<reference evidence="3 4" key="1">
    <citation type="submission" date="2016-05" db="EMBL/GenBank/DDBJ databases">
        <title>Nuclear genome of Blastocystis sp. subtype 1 NandII.</title>
        <authorList>
            <person name="Gentekaki E."/>
            <person name="Curtis B."/>
            <person name="Stairs C."/>
            <person name="Eme L."/>
            <person name="Herman E."/>
            <person name="Klimes V."/>
            <person name="Arias M.C."/>
            <person name="Elias M."/>
            <person name="Hilliou F."/>
            <person name="Klute M."/>
            <person name="Malik S.-B."/>
            <person name="Pightling A."/>
            <person name="Rachubinski R."/>
            <person name="Salas D."/>
            <person name="Schlacht A."/>
            <person name="Suga H."/>
            <person name="Archibald J."/>
            <person name="Ball S.G."/>
            <person name="Clark G."/>
            <person name="Dacks J."/>
            <person name="Van Der Giezen M."/>
            <person name="Tsaousis A."/>
            <person name="Roger A."/>
        </authorList>
    </citation>
    <scope>NUCLEOTIDE SEQUENCE [LARGE SCALE GENOMIC DNA]</scope>
    <source>
        <strain evidence="4">ATCC 50177 / NandII</strain>
    </source>
</reference>
<evidence type="ECO:0000313" key="4">
    <source>
        <dbReference type="Proteomes" id="UP000078348"/>
    </source>
</evidence>
<proteinExistence type="predicted"/>
<feature type="transmembrane region" description="Helical" evidence="2">
    <location>
        <begin position="1473"/>
        <end position="1495"/>
    </location>
</feature>
<accession>A0A196S7C4</accession>
<dbReference type="Gene3D" id="2.60.40.10">
    <property type="entry name" value="Immunoglobulins"/>
    <property type="match status" value="2"/>
</dbReference>
<dbReference type="InterPro" id="IPR013783">
    <property type="entry name" value="Ig-like_fold"/>
</dbReference>
<dbReference type="EMBL" id="LXWW01000494">
    <property type="protein sequence ID" value="OAO12938.1"/>
    <property type="molecule type" value="Genomic_DNA"/>
</dbReference>
<keyword evidence="2" id="KW-0472">Membrane</keyword>
<organism evidence="3 4">
    <name type="scientific">Blastocystis sp. subtype 1 (strain ATCC 50177 / NandII)</name>
    <dbReference type="NCBI Taxonomy" id="478820"/>
    <lineage>
        <taxon>Eukaryota</taxon>
        <taxon>Sar</taxon>
        <taxon>Stramenopiles</taxon>
        <taxon>Bigyra</taxon>
        <taxon>Opalozoa</taxon>
        <taxon>Opalinata</taxon>
        <taxon>Blastocystidae</taxon>
        <taxon>Blastocystis</taxon>
    </lineage>
</organism>
<keyword evidence="2" id="KW-0812">Transmembrane</keyword>